<dbReference type="Pfam" id="PF14601">
    <property type="entry name" value="TFX_C"/>
    <property type="match status" value="1"/>
</dbReference>
<keyword evidence="1 4" id="KW-0805">Transcription regulation</keyword>
<accession>A0A076LLB6</accession>
<proteinExistence type="inferred from homology"/>
<dbReference type="Pfam" id="PF04545">
    <property type="entry name" value="Sigma70_r4"/>
    <property type="match status" value="1"/>
</dbReference>
<name>A0A076LLB6_9EURY</name>
<dbReference type="InterPro" id="IPR001387">
    <property type="entry name" value="Cro/C1-type_HTH"/>
</dbReference>
<keyword evidence="3 4" id="KW-0804">Transcription</keyword>
<dbReference type="InterPro" id="IPR004645">
    <property type="entry name" value="Tfx_DNA-bd_arc"/>
</dbReference>
<sequence>MVEDSFLTDTQIKVLKLRKKGLTQEEIAKMFGTSRANISMIEKRARENIKKAYNTIKIYNRIMAPLSIEIEEGTDVLDIPDIVFKKADEEDIKVKYNTLELIELIKENASEFIEKRTVKKKFKIYILENGDLDVGGS</sequence>
<reference evidence="6 7" key="1">
    <citation type="journal article" date="2015" name="Int. J. Syst. Evol. Microbiol.">
        <title>M ethanocaldococcus bathoardescens sp. nov., a hyperthermophilic methanogen isolated from a volcanically active deep-sea hydrothermal vent.</title>
        <authorList>
            <person name="Stewart L.C."/>
            <person name="Jung J.H."/>
            <person name="Kim Y.T."/>
            <person name="Kwon S.W."/>
            <person name="Park C.S."/>
            <person name="Holden J.F."/>
        </authorList>
    </citation>
    <scope>NUCLEOTIDE SEQUENCE [LARGE SCALE GENOMIC DNA]</scope>
    <source>
        <strain evidence="6 7">JH146</strain>
    </source>
</reference>
<dbReference type="NCBIfam" id="TIGR00721">
    <property type="entry name" value="tfx"/>
    <property type="match status" value="1"/>
</dbReference>
<dbReference type="SUPFAM" id="SSF89915">
    <property type="entry name" value="DNA-binding protein Tfx"/>
    <property type="match status" value="1"/>
</dbReference>
<keyword evidence="2 4" id="KW-0238">DNA-binding</keyword>
<dbReference type="STRING" id="1301915.JH146_1627"/>
<evidence type="ECO:0000256" key="2">
    <source>
        <dbReference type="ARBA" id="ARBA00023125"/>
    </source>
</evidence>
<feature type="domain" description="HTH cro/C1-type" evidence="5">
    <location>
        <begin position="12"/>
        <end position="66"/>
    </location>
</feature>
<evidence type="ECO:0000256" key="4">
    <source>
        <dbReference type="HAMAP-Rule" id="MF_00620"/>
    </source>
</evidence>
<keyword evidence="7" id="KW-1185">Reference proteome</keyword>
<dbReference type="GeneID" id="24892265"/>
<comment type="function">
    <text evidence="4">Putative transcriptional regulator.</text>
</comment>
<dbReference type="Proteomes" id="UP000028781">
    <property type="component" value="Chromosome"/>
</dbReference>
<comment type="similarity">
    <text evidence="4">Belongs to the Tfx family.</text>
</comment>
<evidence type="ECO:0000259" key="5">
    <source>
        <dbReference type="PROSITE" id="PS50943"/>
    </source>
</evidence>
<dbReference type="PIRSF" id="PIRSF004932">
    <property type="entry name" value="DNA_bind_Tfx"/>
    <property type="match status" value="1"/>
</dbReference>
<dbReference type="NCBIfam" id="NF003056">
    <property type="entry name" value="PRK03975.1-4"/>
    <property type="match status" value="1"/>
</dbReference>
<dbReference type="InterPro" id="IPR029291">
    <property type="entry name" value="Tfx_C"/>
</dbReference>
<protein>
    <recommendedName>
        <fullName evidence="4">Putative transcriptional regulatory protein JH146_1627</fullName>
    </recommendedName>
</protein>
<dbReference type="KEGG" id="mjh:JH146_1627"/>
<organism evidence="6 7">
    <name type="scientific">Methanocaldococcus bathoardescens</name>
    <dbReference type="NCBI Taxonomy" id="1301915"/>
    <lineage>
        <taxon>Archaea</taxon>
        <taxon>Methanobacteriati</taxon>
        <taxon>Methanobacteriota</taxon>
        <taxon>Methanomada group</taxon>
        <taxon>Methanococci</taxon>
        <taxon>Methanococcales</taxon>
        <taxon>Methanocaldococcaceae</taxon>
        <taxon>Methanocaldococcus</taxon>
    </lineage>
</organism>
<dbReference type="GO" id="GO:0003700">
    <property type="term" value="F:DNA-binding transcription factor activity"/>
    <property type="evidence" value="ECO:0007669"/>
    <property type="project" value="UniProtKB-UniRule"/>
</dbReference>
<evidence type="ECO:0000313" key="7">
    <source>
        <dbReference type="Proteomes" id="UP000028781"/>
    </source>
</evidence>
<dbReference type="HOGENOM" id="CLU_125807_0_1_2"/>
<dbReference type="OrthoDB" id="17771at2157"/>
<dbReference type="InterPro" id="IPR018384">
    <property type="entry name" value="Tfx_DNA-bd_euryarc"/>
</dbReference>
<gene>
    <name evidence="6" type="ORF">JH146_1627</name>
</gene>
<dbReference type="NCBIfam" id="NF003055">
    <property type="entry name" value="PRK03975.1-2"/>
    <property type="match status" value="1"/>
</dbReference>
<dbReference type="GO" id="GO:0003677">
    <property type="term" value="F:DNA binding"/>
    <property type="evidence" value="ECO:0007669"/>
    <property type="project" value="UniProtKB-KW"/>
</dbReference>
<dbReference type="AlphaFoldDB" id="A0A076LLB6"/>
<evidence type="ECO:0000256" key="3">
    <source>
        <dbReference type="ARBA" id="ARBA00023163"/>
    </source>
</evidence>
<dbReference type="GO" id="GO:0006352">
    <property type="term" value="P:DNA-templated transcription initiation"/>
    <property type="evidence" value="ECO:0007669"/>
    <property type="project" value="InterPro"/>
</dbReference>
<dbReference type="EMBL" id="CP009149">
    <property type="protein sequence ID" value="AIJ06469.1"/>
    <property type="molecule type" value="Genomic_DNA"/>
</dbReference>
<evidence type="ECO:0000256" key="1">
    <source>
        <dbReference type="ARBA" id="ARBA00023015"/>
    </source>
</evidence>
<dbReference type="RefSeq" id="WP_048202536.1">
    <property type="nucleotide sequence ID" value="NZ_CP009149.1"/>
</dbReference>
<dbReference type="InterPro" id="IPR007630">
    <property type="entry name" value="RNA_pol_sigma70_r4"/>
</dbReference>
<dbReference type="Gene3D" id="3.30.1190.10">
    <property type="entry name" value="DNA-binding protein Tfx superfamily, archaea"/>
    <property type="match status" value="1"/>
</dbReference>
<dbReference type="HAMAP" id="MF_00620">
    <property type="entry name" value="HTH_type_Tfx"/>
    <property type="match status" value="1"/>
</dbReference>
<dbReference type="InterPro" id="IPR036657">
    <property type="entry name" value="Tfx_DNA-bd_sf_arc"/>
</dbReference>
<dbReference type="PROSITE" id="PS50943">
    <property type="entry name" value="HTH_CROC1"/>
    <property type="match status" value="1"/>
</dbReference>
<evidence type="ECO:0000313" key="6">
    <source>
        <dbReference type="EMBL" id="AIJ06469.1"/>
    </source>
</evidence>